<proteinExistence type="predicted"/>
<name>A0ABV2FQI3_9HYPH</name>
<keyword evidence="2" id="KW-1185">Reference proteome</keyword>
<dbReference type="EMBL" id="JBEPLT010000029">
    <property type="protein sequence ID" value="MET3560829.1"/>
    <property type="molecule type" value="Genomic_DNA"/>
</dbReference>
<evidence type="ECO:0000313" key="2">
    <source>
        <dbReference type="Proteomes" id="UP001549112"/>
    </source>
</evidence>
<reference evidence="1 2" key="1">
    <citation type="submission" date="2024-06" db="EMBL/GenBank/DDBJ databases">
        <title>Genomic Encyclopedia of Type Strains, Phase IV (KMG-IV): sequencing the most valuable type-strain genomes for metagenomic binning, comparative biology and taxonomic classification.</title>
        <authorList>
            <person name="Goeker M."/>
        </authorList>
    </citation>
    <scope>NUCLEOTIDE SEQUENCE [LARGE SCALE GENOMIC DNA]</scope>
    <source>
        <strain evidence="1 2">DSM 23650</strain>
    </source>
</reference>
<gene>
    <name evidence="1" type="ORF">ABID39_001545</name>
</gene>
<evidence type="ECO:0000313" key="1">
    <source>
        <dbReference type="EMBL" id="MET3560829.1"/>
    </source>
</evidence>
<protein>
    <submittedName>
        <fullName evidence="1">Uncharacterized protein</fullName>
    </submittedName>
</protein>
<comment type="caution">
    <text evidence="1">The sequence shown here is derived from an EMBL/GenBank/DDBJ whole genome shotgun (WGS) entry which is preliminary data.</text>
</comment>
<sequence length="53" mass="6164">MVEERVFYSLYGAKIYKNVCLYHYTNYVGTLHLIGVFVEKRYSEVGRGNPQTG</sequence>
<dbReference type="Proteomes" id="UP001549112">
    <property type="component" value="Unassembled WGS sequence"/>
</dbReference>
<dbReference type="RefSeq" id="WP_354187490.1">
    <property type="nucleotide sequence ID" value="NZ_JBEPLT010000029.1"/>
</dbReference>
<organism evidence="1 2">
    <name type="scientific">Bartonella japonica</name>
    <dbReference type="NCBI Taxonomy" id="357761"/>
    <lineage>
        <taxon>Bacteria</taxon>
        <taxon>Pseudomonadati</taxon>
        <taxon>Pseudomonadota</taxon>
        <taxon>Alphaproteobacteria</taxon>
        <taxon>Hyphomicrobiales</taxon>
        <taxon>Bartonellaceae</taxon>
        <taxon>Bartonella</taxon>
    </lineage>
</organism>
<accession>A0ABV2FQI3</accession>